<reference evidence="1" key="1">
    <citation type="submission" date="2013-12" db="EMBL/GenBank/DDBJ databases">
        <authorList>
            <person name="Genoscope - CEA"/>
        </authorList>
    </citation>
    <scope>NUCLEOTIDE SEQUENCE</scope>
    <source>
        <strain evidence="1">CBS 1993</strain>
    </source>
</reference>
<dbReference type="EMBL" id="HG793130">
    <property type="protein sequence ID" value="CDK29453.1"/>
    <property type="molecule type" value="Genomic_DNA"/>
</dbReference>
<dbReference type="HOGENOM" id="CLU_3423322_0_0_1"/>
<protein>
    <submittedName>
        <fullName evidence="1">Uncharacterized protein</fullName>
    </submittedName>
</protein>
<accession>W6MSW1</accession>
<proteinExistence type="predicted"/>
<dbReference type="AlphaFoldDB" id="W6MSW1"/>
<evidence type="ECO:0000313" key="1">
    <source>
        <dbReference type="EMBL" id="CDK29453.1"/>
    </source>
</evidence>
<organism evidence="1 2">
    <name type="scientific">Kuraishia capsulata CBS 1993</name>
    <dbReference type="NCBI Taxonomy" id="1382522"/>
    <lineage>
        <taxon>Eukaryota</taxon>
        <taxon>Fungi</taxon>
        <taxon>Dikarya</taxon>
        <taxon>Ascomycota</taxon>
        <taxon>Saccharomycotina</taxon>
        <taxon>Pichiomycetes</taxon>
        <taxon>Pichiales</taxon>
        <taxon>Pichiaceae</taxon>
        <taxon>Kuraishia</taxon>
    </lineage>
</organism>
<keyword evidence="2" id="KW-1185">Reference proteome</keyword>
<dbReference type="Proteomes" id="UP000019384">
    <property type="component" value="Unassembled WGS sequence"/>
</dbReference>
<reference evidence="1" key="2">
    <citation type="submission" date="2014-02" db="EMBL/GenBank/DDBJ databases">
        <title>Complete DNA sequence of /Kuraishia capsulata/ illustrates novel genomic features among budding yeasts (/Saccharomycotina/).</title>
        <authorList>
            <person name="Morales L."/>
            <person name="Noel B."/>
            <person name="Porcel B."/>
            <person name="Marcet-Houben M."/>
            <person name="Hullo M-F."/>
            <person name="Sacerdot C."/>
            <person name="Tekaia F."/>
            <person name="Leh-Louis V."/>
            <person name="Despons L."/>
            <person name="Khanna V."/>
            <person name="Aury J-M."/>
            <person name="Barbe V."/>
            <person name="Couloux A."/>
            <person name="Labadie K."/>
            <person name="Pelletier E."/>
            <person name="Souciet J-L."/>
            <person name="Boekhout T."/>
            <person name="Gabaldon T."/>
            <person name="Wincker P."/>
            <person name="Dujon B."/>
        </authorList>
    </citation>
    <scope>NUCLEOTIDE SEQUENCE</scope>
    <source>
        <strain evidence="1">CBS 1993</strain>
    </source>
</reference>
<sequence>MSSAAINRSLASLRTVCVISLFT</sequence>
<name>W6MSW1_9ASCO</name>
<evidence type="ECO:0000313" key="2">
    <source>
        <dbReference type="Proteomes" id="UP000019384"/>
    </source>
</evidence>
<gene>
    <name evidence="1" type="ORF">KUCA_T00005441001</name>
</gene>